<dbReference type="InterPro" id="IPR000073">
    <property type="entry name" value="AB_hydrolase_1"/>
</dbReference>
<dbReference type="EMBL" id="JBHSMX010000066">
    <property type="protein sequence ID" value="MFC5524092.1"/>
    <property type="molecule type" value="Genomic_DNA"/>
</dbReference>
<organism evidence="2 3">
    <name type="scientific">Polaromonas jejuensis</name>
    <dbReference type="NCBI Taxonomy" id="457502"/>
    <lineage>
        <taxon>Bacteria</taxon>
        <taxon>Pseudomonadati</taxon>
        <taxon>Pseudomonadota</taxon>
        <taxon>Betaproteobacteria</taxon>
        <taxon>Burkholderiales</taxon>
        <taxon>Comamonadaceae</taxon>
        <taxon>Polaromonas</taxon>
    </lineage>
</organism>
<gene>
    <name evidence="2" type="ORF">ACFPP7_24745</name>
</gene>
<name>A0ABW0QIS0_9BURK</name>
<dbReference type="RefSeq" id="WP_068831984.1">
    <property type="nucleotide sequence ID" value="NZ_JBHSMX010000066.1"/>
</dbReference>
<dbReference type="PANTHER" id="PTHR43689:SF8">
    <property type="entry name" value="ALPHA_BETA-HYDROLASES SUPERFAMILY PROTEIN"/>
    <property type="match status" value="1"/>
</dbReference>
<evidence type="ECO:0000313" key="2">
    <source>
        <dbReference type="EMBL" id="MFC5524092.1"/>
    </source>
</evidence>
<reference evidence="3" key="1">
    <citation type="journal article" date="2019" name="Int. J. Syst. Evol. Microbiol.">
        <title>The Global Catalogue of Microorganisms (GCM) 10K type strain sequencing project: providing services to taxonomists for standard genome sequencing and annotation.</title>
        <authorList>
            <consortium name="The Broad Institute Genomics Platform"/>
            <consortium name="The Broad Institute Genome Sequencing Center for Infectious Disease"/>
            <person name="Wu L."/>
            <person name="Ma J."/>
        </authorList>
    </citation>
    <scope>NUCLEOTIDE SEQUENCE [LARGE SCALE GENOMIC DNA]</scope>
    <source>
        <strain evidence="3">CGMCC 4.7277</strain>
    </source>
</reference>
<comment type="caution">
    <text evidence="2">The sequence shown here is derived from an EMBL/GenBank/DDBJ whole genome shotgun (WGS) entry which is preliminary data.</text>
</comment>
<dbReference type="GO" id="GO:0016787">
    <property type="term" value="F:hydrolase activity"/>
    <property type="evidence" value="ECO:0007669"/>
    <property type="project" value="UniProtKB-KW"/>
</dbReference>
<dbReference type="Gene3D" id="3.40.50.1820">
    <property type="entry name" value="alpha/beta hydrolase"/>
    <property type="match status" value="1"/>
</dbReference>
<dbReference type="InterPro" id="IPR029058">
    <property type="entry name" value="AB_hydrolase_fold"/>
</dbReference>
<dbReference type="SUPFAM" id="SSF53474">
    <property type="entry name" value="alpha/beta-Hydrolases"/>
    <property type="match status" value="1"/>
</dbReference>
<dbReference type="Pfam" id="PF00561">
    <property type="entry name" value="Abhydrolase_1"/>
    <property type="match status" value="1"/>
</dbReference>
<keyword evidence="3" id="KW-1185">Reference proteome</keyword>
<protein>
    <submittedName>
        <fullName evidence="2">Alpha/beta fold hydrolase</fullName>
    </submittedName>
</protein>
<feature type="domain" description="AB hydrolase-1" evidence="1">
    <location>
        <begin position="48"/>
        <end position="152"/>
    </location>
</feature>
<dbReference type="PRINTS" id="PR00111">
    <property type="entry name" value="ABHYDROLASE"/>
</dbReference>
<dbReference type="PRINTS" id="PR00412">
    <property type="entry name" value="EPOXHYDRLASE"/>
</dbReference>
<accession>A0ABW0QIS0</accession>
<sequence length="295" mass="32302">MTFSITAPLPDAAQTLLATATRMDTPCGTGQLVWHVWGQTNAHPGLAPVVLFHGGSGSWTHWLCNVPALVASGRQVLVPDLPGFGDSAVPLQGNDADALPEPLEQGLQLLLGERACELVGFSFGGMVAGFLAERFPARVVRLVIVGAPGLGIDPLRSIRLRAWRHLPEVAQREAVHRGNLAALMLYRPEAVTETALQLHVANVMRDRMKGRRLSRTDALRRSLAQVQCRVDAIYGREDALYRGEAEALATALQQAPHFRSLTWIEDAGHWVQFERHHAFDEALRKVLRQSAGVMD</sequence>
<proteinExistence type="predicted"/>
<dbReference type="Proteomes" id="UP001596084">
    <property type="component" value="Unassembled WGS sequence"/>
</dbReference>
<evidence type="ECO:0000259" key="1">
    <source>
        <dbReference type="Pfam" id="PF00561"/>
    </source>
</evidence>
<evidence type="ECO:0000313" key="3">
    <source>
        <dbReference type="Proteomes" id="UP001596084"/>
    </source>
</evidence>
<dbReference type="InterPro" id="IPR000639">
    <property type="entry name" value="Epox_hydrolase-like"/>
</dbReference>
<keyword evidence="2" id="KW-0378">Hydrolase</keyword>
<dbReference type="PANTHER" id="PTHR43689">
    <property type="entry name" value="HYDROLASE"/>
    <property type="match status" value="1"/>
</dbReference>